<keyword evidence="3 6" id="KW-0812">Transmembrane</keyword>
<keyword evidence="8" id="KW-1185">Reference proteome</keyword>
<feature type="transmembrane region" description="Helical" evidence="6">
    <location>
        <begin position="140"/>
        <end position="161"/>
    </location>
</feature>
<evidence type="ECO:0000256" key="3">
    <source>
        <dbReference type="ARBA" id="ARBA00022692"/>
    </source>
</evidence>
<feature type="transmembrane region" description="Helical" evidence="6">
    <location>
        <begin position="167"/>
        <end position="187"/>
    </location>
</feature>
<dbReference type="Gene3D" id="1.20.1250.20">
    <property type="entry name" value="MFS general substrate transporter like domains"/>
    <property type="match status" value="1"/>
</dbReference>
<keyword evidence="5 6" id="KW-0472">Membrane</keyword>
<feature type="transmembrane region" description="Helical" evidence="6">
    <location>
        <begin position="298"/>
        <end position="316"/>
    </location>
</feature>
<protein>
    <submittedName>
        <fullName evidence="7">Membrane protein</fullName>
    </submittedName>
</protein>
<dbReference type="InterPro" id="IPR011701">
    <property type="entry name" value="MFS"/>
</dbReference>
<dbReference type="EMBL" id="BOMN01000029">
    <property type="protein sequence ID" value="GIE19458.1"/>
    <property type="molecule type" value="Genomic_DNA"/>
</dbReference>
<dbReference type="Proteomes" id="UP000603200">
    <property type="component" value="Unassembled WGS sequence"/>
</dbReference>
<feature type="transmembrane region" description="Helical" evidence="6">
    <location>
        <begin position="101"/>
        <end position="120"/>
    </location>
</feature>
<feature type="transmembrane region" description="Helical" evidence="6">
    <location>
        <begin position="218"/>
        <end position="238"/>
    </location>
</feature>
<accession>A0ABQ3ZLK2</accession>
<name>A0ABQ3ZLK2_9ACTN</name>
<evidence type="ECO:0000256" key="1">
    <source>
        <dbReference type="ARBA" id="ARBA00004651"/>
    </source>
</evidence>
<feature type="transmembrane region" description="Helical" evidence="6">
    <location>
        <begin position="12"/>
        <end position="34"/>
    </location>
</feature>
<dbReference type="RefSeq" id="WP_203836685.1">
    <property type="nucleotide sequence ID" value="NZ_BAAATV010000005.1"/>
</dbReference>
<gene>
    <name evidence="7" type="ORF">Ahu01nite_025600</name>
</gene>
<dbReference type="PANTHER" id="PTHR23513">
    <property type="entry name" value="INTEGRAL MEMBRANE EFFLUX PROTEIN-RELATED"/>
    <property type="match status" value="1"/>
</dbReference>
<feature type="transmembrane region" description="Helical" evidence="6">
    <location>
        <begin position="244"/>
        <end position="263"/>
    </location>
</feature>
<comment type="subcellular location">
    <subcellularLocation>
        <location evidence="1">Cell membrane</location>
        <topology evidence="1">Multi-pass membrane protein</topology>
    </subcellularLocation>
</comment>
<dbReference type="InterPro" id="IPR036259">
    <property type="entry name" value="MFS_trans_sf"/>
</dbReference>
<comment type="caution">
    <text evidence="7">The sequence shown here is derived from an EMBL/GenBank/DDBJ whole genome shotgun (WGS) entry which is preliminary data.</text>
</comment>
<dbReference type="CDD" id="cd06173">
    <property type="entry name" value="MFS_MefA_like"/>
    <property type="match status" value="1"/>
</dbReference>
<evidence type="ECO:0000256" key="6">
    <source>
        <dbReference type="SAM" id="Phobius"/>
    </source>
</evidence>
<proteinExistence type="predicted"/>
<sequence>MRTYRELFRVPEFATLFTYSALQVAATTLGSLALGTLVYDRTGSPLLSALSMFGSSFAQVIGATMLLSIADRVPPRAAVTLIGVTFGLSNLALALPGMPLAAAFAIIFGTGLVASVGAGVRWGLLGEILPPEGYLLGRSLFNISVGTMQIIGYAVGGLLVVLLSPRIALVIGGLLCLTGATVARLGLTRRPPRATGRPSVRATWQVNRQLWATPARRTIFLALWVPNGLVVGAEALFVPYARSHAAALFIAAALGMLVGDLTAGRLIPPRLRPRFVTPLRLLLAAPYLLFALPLDAPVAVILVAVASAGYGAGLLLQERLLAITGPEIRGQALGLQSSGTMAMQAVGATLAGLVAQHLPAGAAIAAMGAASLLVSMALTRPLRDHSVQRGSLAEQH</sequence>
<keyword evidence="4 6" id="KW-1133">Transmembrane helix</keyword>
<evidence type="ECO:0000313" key="8">
    <source>
        <dbReference type="Proteomes" id="UP000603200"/>
    </source>
</evidence>
<dbReference type="SUPFAM" id="SSF103473">
    <property type="entry name" value="MFS general substrate transporter"/>
    <property type="match status" value="1"/>
</dbReference>
<evidence type="ECO:0000313" key="7">
    <source>
        <dbReference type="EMBL" id="GIE19458.1"/>
    </source>
</evidence>
<evidence type="ECO:0000256" key="4">
    <source>
        <dbReference type="ARBA" id="ARBA00022989"/>
    </source>
</evidence>
<feature type="transmembrane region" description="Helical" evidence="6">
    <location>
        <begin position="46"/>
        <end position="70"/>
    </location>
</feature>
<dbReference type="PANTHER" id="PTHR23513:SF11">
    <property type="entry name" value="STAPHYLOFERRIN A TRANSPORTER"/>
    <property type="match status" value="1"/>
</dbReference>
<evidence type="ECO:0000256" key="2">
    <source>
        <dbReference type="ARBA" id="ARBA00022475"/>
    </source>
</evidence>
<feature type="transmembrane region" description="Helical" evidence="6">
    <location>
        <begin position="361"/>
        <end position="379"/>
    </location>
</feature>
<evidence type="ECO:0000256" key="5">
    <source>
        <dbReference type="ARBA" id="ARBA00023136"/>
    </source>
</evidence>
<keyword evidence="2" id="KW-1003">Cell membrane</keyword>
<dbReference type="Pfam" id="PF07690">
    <property type="entry name" value="MFS_1"/>
    <property type="match status" value="1"/>
</dbReference>
<feature type="transmembrane region" description="Helical" evidence="6">
    <location>
        <begin position="77"/>
        <end position="95"/>
    </location>
</feature>
<reference evidence="7 8" key="1">
    <citation type="submission" date="2021-01" db="EMBL/GenBank/DDBJ databases">
        <title>Whole genome shotgun sequence of Actinoplanes humidus NBRC 14915.</title>
        <authorList>
            <person name="Komaki H."/>
            <person name="Tamura T."/>
        </authorList>
    </citation>
    <scope>NUCLEOTIDE SEQUENCE [LARGE SCALE GENOMIC DNA]</scope>
    <source>
        <strain evidence="7 8">NBRC 14915</strain>
    </source>
</reference>
<organism evidence="7 8">
    <name type="scientific">Winogradskya humida</name>
    <dbReference type="NCBI Taxonomy" id="113566"/>
    <lineage>
        <taxon>Bacteria</taxon>
        <taxon>Bacillati</taxon>
        <taxon>Actinomycetota</taxon>
        <taxon>Actinomycetes</taxon>
        <taxon>Micromonosporales</taxon>
        <taxon>Micromonosporaceae</taxon>
        <taxon>Winogradskya</taxon>
    </lineage>
</organism>